<name>A0A249P8J8_9HYPH</name>
<dbReference type="InterPro" id="IPR036388">
    <property type="entry name" value="WH-like_DNA-bd_sf"/>
</dbReference>
<reference evidence="3 4" key="1">
    <citation type="submission" date="2017-08" db="EMBL/GenBank/DDBJ databases">
        <title>Multipartite genome sequences of Sinorhizobium species nodulating soybeans.</title>
        <authorList>
            <person name="Tian C.F."/>
        </authorList>
    </citation>
    <scope>NUCLEOTIDE SEQUENCE [LARGE SCALE GENOMIC DNA]</scope>
    <source>
        <strain evidence="3 4">CCBAU 05684</strain>
    </source>
</reference>
<feature type="domain" description="Helix-turn-helix type 11" evidence="1">
    <location>
        <begin position="6"/>
        <end position="60"/>
    </location>
</feature>
<evidence type="ECO:0000259" key="2">
    <source>
        <dbReference type="Pfam" id="PF13280"/>
    </source>
</evidence>
<gene>
    <name evidence="3" type="ORF">SJ05684_c05980</name>
</gene>
<evidence type="ECO:0000313" key="4">
    <source>
        <dbReference type="Proteomes" id="UP000217211"/>
    </source>
</evidence>
<keyword evidence="4" id="KW-1185">Reference proteome</keyword>
<dbReference type="SUPFAM" id="SSF46785">
    <property type="entry name" value="Winged helix' DNA-binding domain"/>
    <property type="match status" value="1"/>
</dbReference>
<dbReference type="RefSeq" id="WP_034852340.1">
    <property type="nucleotide sequence ID" value="NZ_AJQT01000017.1"/>
</dbReference>
<dbReference type="PANTHER" id="PTHR34580:SF3">
    <property type="entry name" value="PROTEIN PAFB"/>
    <property type="match status" value="1"/>
</dbReference>
<dbReference type="KEGG" id="esj:SJ05684_c05980"/>
<dbReference type="InterPro" id="IPR013196">
    <property type="entry name" value="HTH_11"/>
</dbReference>
<dbReference type="STRING" id="716928.GCA_000261485_00997"/>
<protein>
    <submittedName>
        <fullName evidence="3">Transcriptional regulator, DeoR family</fullName>
    </submittedName>
</protein>
<dbReference type="PROSITE" id="PS52050">
    <property type="entry name" value="WYL"/>
    <property type="match status" value="1"/>
</dbReference>
<dbReference type="InterPro" id="IPR026881">
    <property type="entry name" value="WYL_dom"/>
</dbReference>
<dbReference type="Pfam" id="PF13280">
    <property type="entry name" value="WYL"/>
    <property type="match status" value="1"/>
</dbReference>
<organism evidence="3 4">
    <name type="scientific">Sinorhizobium sojae CCBAU 05684</name>
    <dbReference type="NCBI Taxonomy" id="716928"/>
    <lineage>
        <taxon>Bacteria</taxon>
        <taxon>Pseudomonadati</taxon>
        <taxon>Pseudomonadota</taxon>
        <taxon>Alphaproteobacteria</taxon>
        <taxon>Hyphomicrobiales</taxon>
        <taxon>Rhizobiaceae</taxon>
        <taxon>Sinorhizobium/Ensifer group</taxon>
        <taxon>Sinorhizobium</taxon>
    </lineage>
</organism>
<dbReference type="AlphaFoldDB" id="A0A249P8J8"/>
<dbReference type="Proteomes" id="UP000217211">
    <property type="component" value="Chromosome"/>
</dbReference>
<evidence type="ECO:0000259" key="1">
    <source>
        <dbReference type="Pfam" id="PF08279"/>
    </source>
</evidence>
<dbReference type="OrthoDB" id="9807255at2"/>
<dbReference type="InterPro" id="IPR051534">
    <property type="entry name" value="CBASS_pafABC_assoc_protein"/>
</dbReference>
<dbReference type="Gene3D" id="1.10.10.10">
    <property type="entry name" value="Winged helix-like DNA-binding domain superfamily/Winged helix DNA-binding domain"/>
    <property type="match status" value="1"/>
</dbReference>
<dbReference type="Pfam" id="PF08279">
    <property type="entry name" value="HTH_11"/>
    <property type="match status" value="1"/>
</dbReference>
<accession>A0A249P8J8</accession>
<dbReference type="EMBL" id="CP023067">
    <property type="protein sequence ID" value="ASY62062.1"/>
    <property type="molecule type" value="Genomic_DNA"/>
</dbReference>
<proteinExistence type="predicted"/>
<sequence length="232" mass="25946">MPKASRLFEIIQILRLARKPVTAAEMAERLEVTSRSIYRDIVALQSMRVPIEGGRGIGYILRPGFDLPPLMFSIDETEAIVLALALLERTGDGELKVAARRVGEKITGAVPGPLRQVFQSQALHAWGSIAAAPPAVDLALIRRAIRDEQKLAMDYRDELGRVTERTVRPLALIYYSEQAMMVAWCELRQAIRNFRADRVEQCEPVEAFFRGEGDRMRQAWMAGWKTPAGAGV</sequence>
<feature type="domain" description="WYL" evidence="2">
    <location>
        <begin position="138"/>
        <end position="203"/>
    </location>
</feature>
<dbReference type="eggNOG" id="COG2378">
    <property type="taxonomic scope" value="Bacteria"/>
</dbReference>
<dbReference type="PANTHER" id="PTHR34580">
    <property type="match status" value="1"/>
</dbReference>
<evidence type="ECO:0000313" key="3">
    <source>
        <dbReference type="EMBL" id="ASY62062.1"/>
    </source>
</evidence>
<dbReference type="InterPro" id="IPR036390">
    <property type="entry name" value="WH_DNA-bd_sf"/>
</dbReference>